<feature type="compositionally biased region" description="Basic and acidic residues" evidence="1">
    <location>
        <begin position="22"/>
        <end position="37"/>
    </location>
</feature>
<keyword evidence="3" id="KW-1185">Reference proteome</keyword>
<accession>A0ABP3ESF2</accession>
<proteinExistence type="predicted"/>
<gene>
    <name evidence="2" type="ORF">GCM10009539_75400</name>
</gene>
<dbReference type="Proteomes" id="UP001500967">
    <property type="component" value="Unassembled WGS sequence"/>
</dbReference>
<evidence type="ECO:0000256" key="1">
    <source>
        <dbReference type="SAM" id="MobiDB-lite"/>
    </source>
</evidence>
<dbReference type="EMBL" id="BAAAGX010000034">
    <property type="protein sequence ID" value="GAA0276508.1"/>
    <property type="molecule type" value="Genomic_DNA"/>
</dbReference>
<reference evidence="3" key="1">
    <citation type="journal article" date="2019" name="Int. J. Syst. Evol. Microbiol.">
        <title>The Global Catalogue of Microorganisms (GCM) 10K type strain sequencing project: providing services to taxonomists for standard genome sequencing and annotation.</title>
        <authorList>
            <consortium name="The Broad Institute Genomics Platform"/>
            <consortium name="The Broad Institute Genome Sequencing Center for Infectious Disease"/>
            <person name="Wu L."/>
            <person name="Ma J."/>
        </authorList>
    </citation>
    <scope>NUCLEOTIDE SEQUENCE [LARGE SCALE GENOMIC DNA]</scope>
    <source>
        <strain evidence="3">JCM 10425</strain>
    </source>
</reference>
<comment type="caution">
    <text evidence="2">The sequence shown here is derived from an EMBL/GenBank/DDBJ whole genome shotgun (WGS) entry which is preliminary data.</text>
</comment>
<organism evidence="2 3">
    <name type="scientific">Cryptosporangium japonicum</name>
    <dbReference type="NCBI Taxonomy" id="80872"/>
    <lineage>
        <taxon>Bacteria</taxon>
        <taxon>Bacillati</taxon>
        <taxon>Actinomycetota</taxon>
        <taxon>Actinomycetes</taxon>
        <taxon>Cryptosporangiales</taxon>
        <taxon>Cryptosporangiaceae</taxon>
        <taxon>Cryptosporangium</taxon>
    </lineage>
</organism>
<name>A0ABP3ESF2_9ACTN</name>
<feature type="region of interest" description="Disordered" evidence="1">
    <location>
        <begin position="20"/>
        <end position="40"/>
    </location>
</feature>
<sequence length="105" mass="10942">MTRVESTGLLLAAVATGSWAMPEKDPDPEAGTAEHAEPNGVSADIADSEGEAIAVLASVLELEVVAVSEESSLLQAAIERASRAAVVTPNRRVRTRVMTKVLFVG</sequence>
<evidence type="ECO:0000313" key="2">
    <source>
        <dbReference type="EMBL" id="GAA0276508.1"/>
    </source>
</evidence>
<evidence type="ECO:0000313" key="3">
    <source>
        <dbReference type="Proteomes" id="UP001500967"/>
    </source>
</evidence>
<protein>
    <submittedName>
        <fullName evidence="2">Uncharacterized protein</fullName>
    </submittedName>
</protein>